<organism evidence="2 3">
    <name type="scientific">Paenibacillus glucanolyticus</name>
    <dbReference type="NCBI Taxonomy" id="59843"/>
    <lineage>
        <taxon>Bacteria</taxon>
        <taxon>Bacillati</taxon>
        <taxon>Bacillota</taxon>
        <taxon>Bacilli</taxon>
        <taxon>Bacillales</taxon>
        <taxon>Paenibacillaceae</taxon>
        <taxon>Paenibacillus</taxon>
    </lineage>
</organism>
<name>A0A163JIP3_9BACL</name>
<dbReference type="Pfam" id="PF00797">
    <property type="entry name" value="Acetyltransf_2"/>
    <property type="match status" value="1"/>
</dbReference>
<dbReference type="SUPFAM" id="SSF54001">
    <property type="entry name" value="Cysteine proteinases"/>
    <property type="match status" value="1"/>
</dbReference>
<dbReference type="AlphaFoldDB" id="A0A163JIP3"/>
<protein>
    <recommendedName>
        <fullName evidence="4">Arylamine N-acetyltransferase</fullName>
    </recommendedName>
</protein>
<comment type="caution">
    <text evidence="2">The sequence shown here is derived from an EMBL/GenBank/DDBJ whole genome shotgun (WGS) entry which is preliminary data.</text>
</comment>
<dbReference type="InterPro" id="IPR001447">
    <property type="entry name" value="Arylamine_N-AcTrfase"/>
</dbReference>
<dbReference type="PANTHER" id="PTHR11786">
    <property type="entry name" value="N-HYDROXYARYLAMINE O-ACETYLTRANSFERASE"/>
    <property type="match status" value="1"/>
</dbReference>
<accession>A0A163JIP3</accession>
<dbReference type="InterPro" id="IPR053710">
    <property type="entry name" value="Arylamine_NAT_domain_sf"/>
</dbReference>
<keyword evidence="3" id="KW-1185">Reference proteome</keyword>
<dbReference type="InterPro" id="IPR038765">
    <property type="entry name" value="Papain-like_cys_pep_sf"/>
</dbReference>
<dbReference type="GO" id="GO:0016407">
    <property type="term" value="F:acetyltransferase activity"/>
    <property type="evidence" value="ECO:0007669"/>
    <property type="project" value="InterPro"/>
</dbReference>
<dbReference type="STRING" id="59843.A3958_11645"/>
<dbReference type="Proteomes" id="UP000076796">
    <property type="component" value="Unassembled WGS sequence"/>
</dbReference>
<evidence type="ECO:0008006" key="4">
    <source>
        <dbReference type="Google" id="ProtNLM"/>
    </source>
</evidence>
<comment type="similarity">
    <text evidence="1">Belongs to the arylamine N-acetyltransferase family.</text>
</comment>
<dbReference type="Gene3D" id="3.30.2140.20">
    <property type="match status" value="1"/>
</dbReference>
<reference evidence="2" key="1">
    <citation type="journal article" date="2016" name="Genome Announc.">
        <title>Draft genomes of two strains of Paenibacillus glucanolyticus with capability to degrade lignocellulose.</title>
        <authorList>
            <person name="Mathews S.L."/>
            <person name="Pawlak J."/>
            <person name="Grunden A.M."/>
        </authorList>
    </citation>
    <scope>NUCLEOTIDE SEQUENCE [LARGE SCALE GENOMIC DNA]</scope>
    <source>
        <strain evidence="2">SLM1</strain>
    </source>
</reference>
<sequence length="281" mass="32811">MTEQVHLPEWAANYLQYIRVPFKEASLAYLTEICTAHHNRIPFENISTLLRYHEYHQQGRLEQDEKRFVDQLMQLNAGGTCYMINSSLHQLLNQLGFPTRYTLLGEGHVGLLVRNPDGQEEVYVDCGNAAPFFEPVRLETYPDQVSQYAGIEVRLRPGDEPGTYTYYRYVDGQLLTDLVWSFDTRKTYQFDDFQPAIREYFKPNDLFTSILRCQLWQLEQERSLSLINNILSIRHEDGRVDKRVLSDLSELREVIDHEFKLPKLPVEDAVTVLQSLGVDIF</sequence>
<gene>
    <name evidence="2" type="ORF">AWU65_12105</name>
</gene>
<evidence type="ECO:0000256" key="1">
    <source>
        <dbReference type="ARBA" id="ARBA00006547"/>
    </source>
</evidence>
<dbReference type="PANTHER" id="PTHR11786:SF0">
    <property type="entry name" value="ARYLAMINE N-ACETYLTRANSFERASE 4-RELATED"/>
    <property type="match status" value="1"/>
</dbReference>
<dbReference type="GeneID" id="97558060"/>
<proteinExistence type="inferred from homology"/>
<dbReference type="EMBL" id="LWMH01000001">
    <property type="protein sequence ID" value="KZS46607.1"/>
    <property type="molecule type" value="Genomic_DNA"/>
</dbReference>
<dbReference type="RefSeq" id="WP_063478416.1">
    <property type="nucleotide sequence ID" value="NZ_CP147845.1"/>
</dbReference>
<evidence type="ECO:0000313" key="3">
    <source>
        <dbReference type="Proteomes" id="UP000076796"/>
    </source>
</evidence>
<evidence type="ECO:0000313" key="2">
    <source>
        <dbReference type="EMBL" id="KZS46607.1"/>
    </source>
</evidence>